<dbReference type="Gene3D" id="3.30.420.40">
    <property type="match status" value="1"/>
</dbReference>
<organism evidence="2 3">
    <name type="scientific">Vitis vinifera</name>
    <name type="common">Grape</name>
    <dbReference type="NCBI Taxonomy" id="29760"/>
    <lineage>
        <taxon>Eukaryota</taxon>
        <taxon>Viridiplantae</taxon>
        <taxon>Streptophyta</taxon>
        <taxon>Embryophyta</taxon>
        <taxon>Tracheophyta</taxon>
        <taxon>Spermatophyta</taxon>
        <taxon>Magnoliopsida</taxon>
        <taxon>eudicotyledons</taxon>
        <taxon>Gunneridae</taxon>
        <taxon>Pentapetalae</taxon>
        <taxon>rosids</taxon>
        <taxon>Vitales</taxon>
        <taxon>Vitaceae</taxon>
        <taxon>Viteae</taxon>
        <taxon>Vitis</taxon>
    </lineage>
</organism>
<evidence type="ECO:0000256" key="1">
    <source>
        <dbReference type="SAM" id="MobiDB-lite"/>
    </source>
</evidence>
<sequence>MFVKVVGSIDQMEVDDPANTENSGSGNDSKNTGRPFDSEKSKGKRKLYVGSQALGHRRDHMEVLSPIKDGVVVDWDIVDSIWDHAFR</sequence>
<name>A0A438JYD5_VITVI</name>
<feature type="region of interest" description="Disordered" evidence="1">
    <location>
        <begin position="1"/>
        <end position="45"/>
    </location>
</feature>
<dbReference type="Pfam" id="PF00022">
    <property type="entry name" value="Actin"/>
    <property type="match status" value="1"/>
</dbReference>
<evidence type="ECO:0000313" key="3">
    <source>
        <dbReference type="Proteomes" id="UP000288805"/>
    </source>
</evidence>
<dbReference type="Proteomes" id="UP000288805">
    <property type="component" value="Unassembled WGS sequence"/>
</dbReference>
<evidence type="ECO:0000313" key="2">
    <source>
        <dbReference type="EMBL" id="RVX13963.1"/>
    </source>
</evidence>
<reference evidence="2 3" key="1">
    <citation type="journal article" date="2018" name="PLoS Genet.">
        <title>Population sequencing reveals clonal diversity and ancestral inbreeding in the grapevine cultivar Chardonnay.</title>
        <authorList>
            <person name="Roach M.J."/>
            <person name="Johnson D.L."/>
            <person name="Bohlmann J."/>
            <person name="van Vuuren H.J."/>
            <person name="Jones S.J."/>
            <person name="Pretorius I.S."/>
            <person name="Schmidt S.A."/>
            <person name="Borneman A.R."/>
        </authorList>
    </citation>
    <scope>NUCLEOTIDE SEQUENCE [LARGE SCALE GENOMIC DNA]</scope>
    <source>
        <strain evidence="3">cv. Chardonnay</strain>
        <tissue evidence="2">Leaf</tissue>
    </source>
</reference>
<gene>
    <name evidence="2" type="primary">ARP4A_0</name>
    <name evidence="2" type="ORF">CK203_011282</name>
</gene>
<dbReference type="InterPro" id="IPR043129">
    <property type="entry name" value="ATPase_NBD"/>
</dbReference>
<dbReference type="InterPro" id="IPR004000">
    <property type="entry name" value="Actin"/>
</dbReference>
<comment type="caution">
    <text evidence="2">The sequence shown here is derived from an EMBL/GenBank/DDBJ whole genome shotgun (WGS) entry which is preliminary data.</text>
</comment>
<proteinExistence type="predicted"/>
<feature type="compositionally biased region" description="Polar residues" evidence="1">
    <location>
        <begin position="19"/>
        <end position="32"/>
    </location>
</feature>
<accession>A0A438JYD5</accession>
<dbReference type="EMBL" id="QGNW01000022">
    <property type="protein sequence ID" value="RVX13963.1"/>
    <property type="molecule type" value="Genomic_DNA"/>
</dbReference>
<dbReference type="AlphaFoldDB" id="A0A438JYD5"/>
<dbReference type="SUPFAM" id="SSF53067">
    <property type="entry name" value="Actin-like ATPase domain"/>
    <property type="match status" value="1"/>
</dbReference>
<protein>
    <submittedName>
        <fullName evidence="2">Actin-related protein 4A</fullName>
    </submittedName>
</protein>